<dbReference type="PANTHER" id="PTHR21363">
    <property type="entry name" value="PREPHENATE DEHYDROGENASE"/>
    <property type="match status" value="1"/>
</dbReference>
<dbReference type="EMBL" id="VFNV01000001">
    <property type="protein sequence ID" value="TQK76119.1"/>
    <property type="molecule type" value="Genomic_DNA"/>
</dbReference>
<dbReference type="InterPro" id="IPR046826">
    <property type="entry name" value="PDH_N"/>
</dbReference>
<dbReference type="AlphaFoldDB" id="A0A542SNB4"/>
<comment type="caution">
    <text evidence="4">The sequence shown here is derived from an EMBL/GenBank/DDBJ whole genome shotgun (WGS) entry which is preliminary data.</text>
</comment>
<sequence>MVNPPRGVVILGLGLIGGSLAKTLVRAHWRVRGWDPDPDVRSAARECGIEIAESVDSACGEPGALIVVAAPLREMGELFAQIAACTDDTTTVCDVGSVKAPVRGLARQAGLGARYVGAHPMAGTERSGFAATSPQLLRGVVWAITIDDDTASGSFRRVVELVTDGTNSRALVLDDAVHDAAVAKISHVPHALAAGLLTLATGGSDPSVARALAAGSFRDGTRVARGDWRRSQAMVEANGEAVAICLLEVAARLQRLAADLADGRDTAWFFHAPPGEQARPGGPGARSIAAGPAWARELRAAGRTGEAVVGIDADGYVLEPLAKEAGGARP</sequence>
<dbReference type="Pfam" id="PF20463">
    <property type="entry name" value="PDH_C"/>
    <property type="match status" value="1"/>
</dbReference>
<name>A0A542SNB4_9MICO</name>
<dbReference type="RefSeq" id="WP_342776013.1">
    <property type="nucleotide sequence ID" value="NZ_BAAATB010000002.1"/>
</dbReference>
<evidence type="ECO:0000313" key="4">
    <source>
        <dbReference type="EMBL" id="TQK76119.1"/>
    </source>
</evidence>
<proteinExistence type="inferred from homology"/>
<dbReference type="GO" id="GO:0004665">
    <property type="term" value="F:prephenate dehydrogenase (NADP+) activity"/>
    <property type="evidence" value="ECO:0007669"/>
    <property type="project" value="InterPro"/>
</dbReference>
<dbReference type="InterPro" id="IPR036291">
    <property type="entry name" value="NAD(P)-bd_dom_sf"/>
</dbReference>
<gene>
    <name evidence="4" type="ORF">FB389_0777</name>
</gene>
<accession>A0A542SNB4</accession>
<dbReference type="SUPFAM" id="SSF51735">
    <property type="entry name" value="NAD(P)-binding Rossmann-fold domains"/>
    <property type="match status" value="1"/>
</dbReference>
<dbReference type="GO" id="GO:0070403">
    <property type="term" value="F:NAD+ binding"/>
    <property type="evidence" value="ECO:0007669"/>
    <property type="project" value="InterPro"/>
</dbReference>
<dbReference type="PANTHER" id="PTHR21363:SF0">
    <property type="entry name" value="PREPHENATE DEHYDROGENASE [NADP(+)]"/>
    <property type="match status" value="1"/>
</dbReference>
<dbReference type="PROSITE" id="PS51176">
    <property type="entry name" value="PDH_ADH"/>
    <property type="match status" value="1"/>
</dbReference>
<keyword evidence="5" id="KW-1185">Reference proteome</keyword>
<comment type="similarity">
    <text evidence="1">Belongs to the prephenate/arogenate dehydrogenase family.</text>
</comment>
<dbReference type="Pfam" id="PF02153">
    <property type="entry name" value="PDH_N"/>
    <property type="match status" value="1"/>
</dbReference>
<evidence type="ECO:0000313" key="5">
    <source>
        <dbReference type="Proteomes" id="UP000316181"/>
    </source>
</evidence>
<evidence type="ECO:0000256" key="2">
    <source>
        <dbReference type="ARBA" id="ARBA00023002"/>
    </source>
</evidence>
<feature type="domain" description="Prephenate/arogenate dehydrogenase" evidence="3">
    <location>
        <begin position="6"/>
        <end position="290"/>
    </location>
</feature>
<evidence type="ECO:0000256" key="1">
    <source>
        <dbReference type="ARBA" id="ARBA00007964"/>
    </source>
</evidence>
<dbReference type="GO" id="GO:0008977">
    <property type="term" value="F:prephenate dehydrogenase (NAD+) activity"/>
    <property type="evidence" value="ECO:0007669"/>
    <property type="project" value="InterPro"/>
</dbReference>
<dbReference type="InterPro" id="IPR003099">
    <property type="entry name" value="Prephen_DH"/>
</dbReference>
<keyword evidence="2" id="KW-0560">Oxidoreductase</keyword>
<dbReference type="Gene3D" id="3.40.50.720">
    <property type="entry name" value="NAD(P)-binding Rossmann-like Domain"/>
    <property type="match status" value="1"/>
</dbReference>
<dbReference type="SUPFAM" id="SSF48179">
    <property type="entry name" value="6-phosphogluconate dehydrogenase C-terminal domain-like"/>
    <property type="match status" value="1"/>
</dbReference>
<reference evidence="4 5" key="1">
    <citation type="submission" date="2019-06" db="EMBL/GenBank/DDBJ databases">
        <title>Sequencing the genomes of 1000 actinobacteria strains.</title>
        <authorList>
            <person name="Klenk H.-P."/>
        </authorList>
    </citation>
    <scope>NUCLEOTIDE SEQUENCE [LARGE SCALE GENOMIC DNA]</scope>
    <source>
        <strain evidence="4 5">DSM 10596</strain>
    </source>
</reference>
<dbReference type="GO" id="GO:0006571">
    <property type="term" value="P:tyrosine biosynthetic process"/>
    <property type="evidence" value="ECO:0007669"/>
    <property type="project" value="InterPro"/>
</dbReference>
<dbReference type="InterPro" id="IPR008927">
    <property type="entry name" value="6-PGluconate_DH-like_C_sf"/>
</dbReference>
<dbReference type="Gene3D" id="1.10.3660.10">
    <property type="entry name" value="6-phosphogluconate dehydrogenase C-terminal like domain"/>
    <property type="match status" value="1"/>
</dbReference>
<protein>
    <submittedName>
        <fullName evidence="4">Prephenate dehydrogenase</fullName>
    </submittedName>
</protein>
<dbReference type="InterPro" id="IPR046825">
    <property type="entry name" value="PDH_C"/>
</dbReference>
<dbReference type="InterPro" id="IPR050812">
    <property type="entry name" value="Preph/Arog_dehydrog"/>
</dbReference>
<organism evidence="4 5">
    <name type="scientific">Rarobacter incanus</name>
    <dbReference type="NCBI Taxonomy" id="153494"/>
    <lineage>
        <taxon>Bacteria</taxon>
        <taxon>Bacillati</taxon>
        <taxon>Actinomycetota</taxon>
        <taxon>Actinomycetes</taxon>
        <taxon>Micrococcales</taxon>
        <taxon>Rarobacteraceae</taxon>
        <taxon>Rarobacter</taxon>
    </lineage>
</organism>
<evidence type="ECO:0000259" key="3">
    <source>
        <dbReference type="PROSITE" id="PS51176"/>
    </source>
</evidence>
<dbReference type="Proteomes" id="UP000316181">
    <property type="component" value="Unassembled WGS sequence"/>
</dbReference>